<protein>
    <recommendedName>
        <fullName evidence="3">Large polyvalent protein associated domain-containing protein</fullName>
    </recommendedName>
</protein>
<sequence length="1110" mass="121929">MSLANLAQQKTNELKGLAGLASKPIKADTFTVEGLGQLAQESGLGEQAARIIDTKPKLPFLQRLGKGLGAFNPAEAILTGKEGGVGSGVLEYGKNIAQGIGSAITGKDFEGERRTFKDVAEEMGIENRIAKFGIGLAGDVLLDPTTYFGGAIAKGLGIAAKGASKISLKSIGKVAPEVKTGLELVGTGLQDALGRAFKYGYGASKGAKEDVLSFLSKEQRAKLGLAASNIDRLGTGILTPSQREELAVKMIAGKRAEFVAREAGKSIDEAGQIARQTTLEGTSPEVAKAIEAQMTRSQKIGQGLTENPYEVYFPFIKKGKLAKFVNETKGIKVGSEGYRKQFKNLLTNENMELDPAKAFFTRESQIVADRMTRDFLSGFAKKYGQKFANEAEAKATGYVPVYEKGLSQGLGFYKGEIDVAEDILKQMNLQKMGTTLPNTGRTWEQQFIKVGQAIKFAEESGLKVSKGSGRSMGKALGRATLGGSEKGGIVKLKSFSSEVISHELGHSFDIELSKVINTKKIYQKELANLVEKTGLGGGVAYRRSAVERFAEFVMTYVHDPSKAKEWAPEFTKFFENNYLKNQKISELVNKIGSFFQKVDGLPNITTPLKEMDNASYFELAIKKAFPKKEFIGVKKNEALGYISEWDAKLLRDSISPEFQTINMLAKATGFDAITSLFKRSVTGLFAPFHVRNFLSGQIQNFEVLGAGALNPKNINVGRKIAYLMGKGEKIPAGTIEIGGKPMKFSDVIKPFTDRFSGDTFYNADFEMALKSGTELKQVAGIFSKQRIKETAKTVGLGQEAIPFKVGRGIGQFIEHQQKATAYVTALSQGKNIDEALRIAEAAGFDYRALTKFESQIMRRLIPFYSFTRKNVELQIKTLGENPQRINQVLAFFRNVGEPLSEEEKQNLPDFIKESIGVKLQDTPEGLKQYISSFGTPVEAFTQLFGSNPILRIISTMNPAIKVPIELGIGKDSFRQRDLKDVYTANEYKLAPQVVKDLLGIREVSKPIYRTINGKAVKTGERVAYIADPEKLLIARSLFTSRGVSYLDQLFGNDLKGFVKFLKTTTGVKPQQVDIESQKYFNQRDKQRALEDLLTRYGVTKQFTKTYIPKN</sequence>
<gene>
    <name evidence="1" type="ORF">C4544_05250</name>
</gene>
<evidence type="ECO:0008006" key="3">
    <source>
        <dbReference type="Google" id="ProtNLM"/>
    </source>
</evidence>
<evidence type="ECO:0000313" key="2">
    <source>
        <dbReference type="Proteomes" id="UP000285655"/>
    </source>
</evidence>
<proteinExistence type="predicted"/>
<dbReference type="AlphaFoldDB" id="A0A419DBE3"/>
<organism evidence="1 2">
    <name type="scientific">candidate division WS5 bacterium</name>
    <dbReference type="NCBI Taxonomy" id="2093353"/>
    <lineage>
        <taxon>Bacteria</taxon>
        <taxon>candidate division WS5</taxon>
    </lineage>
</organism>
<reference evidence="1 2" key="1">
    <citation type="journal article" date="2017" name="ISME J.">
        <title>Energy and carbon metabolisms in a deep terrestrial subsurface fluid microbial community.</title>
        <authorList>
            <person name="Momper L."/>
            <person name="Jungbluth S.P."/>
            <person name="Lee M.D."/>
            <person name="Amend J.P."/>
        </authorList>
    </citation>
    <scope>NUCLEOTIDE SEQUENCE [LARGE SCALE GENOMIC DNA]</scope>
    <source>
        <strain evidence="1">SURF_29</strain>
    </source>
</reference>
<comment type="caution">
    <text evidence="1">The sequence shown here is derived from an EMBL/GenBank/DDBJ whole genome shotgun (WGS) entry which is preliminary data.</text>
</comment>
<dbReference type="EMBL" id="QZJW01000046">
    <property type="protein sequence ID" value="RJO60403.1"/>
    <property type="molecule type" value="Genomic_DNA"/>
</dbReference>
<dbReference type="Gene3D" id="3.40.390.10">
    <property type="entry name" value="Collagenase (Catalytic Domain)"/>
    <property type="match status" value="1"/>
</dbReference>
<name>A0A419DBE3_9BACT</name>
<accession>A0A419DBE3</accession>
<dbReference type="SUPFAM" id="SSF55486">
    <property type="entry name" value="Metalloproteases ('zincins'), catalytic domain"/>
    <property type="match status" value="1"/>
</dbReference>
<dbReference type="InterPro" id="IPR024079">
    <property type="entry name" value="MetalloPept_cat_dom_sf"/>
</dbReference>
<dbReference type="GO" id="GO:0008237">
    <property type="term" value="F:metallopeptidase activity"/>
    <property type="evidence" value="ECO:0007669"/>
    <property type="project" value="InterPro"/>
</dbReference>
<evidence type="ECO:0000313" key="1">
    <source>
        <dbReference type="EMBL" id="RJO60403.1"/>
    </source>
</evidence>
<dbReference type="Proteomes" id="UP000285655">
    <property type="component" value="Unassembled WGS sequence"/>
</dbReference>